<proteinExistence type="predicted"/>
<reference evidence="1 2" key="4">
    <citation type="journal article" date="2011" name="BMC Genomics">
        <title>RNA-Seq improves annotation of protein-coding genes in the cucumber genome.</title>
        <authorList>
            <person name="Li Z."/>
            <person name="Zhang Z."/>
            <person name="Yan P."/>
            <person name="Huang S."/>
            <person name="Fei Z."/>
            <person name="Lin K."/>
        </authorList>
    </citation>
    <scope>NUCLEOTIDE SEQUENCE [LARGE SCALE GENOMIC DNA]</scope>
    <source>
        <strain evidence="2">cv. 9930</strain>
    </source>
</reference>
<dbReference type="EMBL" id="CM002924">
    <property type="protein sequence ID" value="KGN58556.1"/>
    <property type="molecule type" value="Genomic_DNA"/>
</dbReference>
<dbReference type="Gramene" id="KGN58556">
    <property type="protein sequence ID" value="KGN58556"/>
    <property type="gene ID" value="Csa_3G682670"/>
</dbReference>
<dbReference type="AlphaFoldDB" id="A0A0A0LES1"/>
<dbReference type="Proteomes" id="UP000029981">
    <property type="component" value="Chromosome 3"/>
</dbReference>
<protein>
    <submittedName>
        <fullName evidence="1">Uncharacterized protein</fullName>
    </submittedName>
</protein>
<organism evidence="1 2">
    <name type="scientific">Cucumis sativus</name>
    <name type="common">Cucumber</name>
    <dbReference type="NCBI Taxonomy" id="3659"/>
    <lineage>
        <taxon>Eukaryota</taxon>
        <taxon>Viridiplantae</taxon>
        <taxon>Streptophyta</taxon>
        <taxon>Embryophyta</taxon>
        <taxon>Tracheophyta</taxon>
        <taxon>Spermatophyta</taxon>
        <taxon>Magnoliopsida</taxon>
        <taxon>eudicotyledons</taxon>
        <taxon>Gunneridae</taxon>
        <taxon>Pentapetalae</taxon>
        <taxon>rosids</taxon>
        <taxon>fabids</taxon>
        <taxon>Cucurbitales</taxon>
        <taxon>Cucurbitaceae</taxon>
        <taxon>Benincaseae</taxon>
        <taxon>Cucumis</taxon>
    </lineage>
</organism>
<reference evidence="1 2" key="3">
    <citation type="journal article" date="2010" name="BMC Genomics">
        <title>Transcriptome sequencing and comparative analysis of cucumber flowers with different sex types.</title>
        <authorList>
            <person name="Guo S."/>
            <person name="Zheng Y."/>
            <person name="Joung J.G."/>
            <person name="Liu S."/>
            <person name="Zhang Z."/>
            <person name="Crasta O.R."/>
            <person name="Sobral B.W."/>
            <person name="Xu Y."/>
            <person name="Huang S."/>
            <person name="Fei Z."/>
        </authorList>
    </citation>
    <scope>NUCLEOTIDE SEQUENCE [LARGE SCALE GENOMIC DNA]</scope>
    <source>
        <strain evidence="2">cv. 9930</strain>
    </source>
</reference>
<keyword evidence="2" id="KW-1185">Reference proteome</keyword>
<name>A0A0A0LES1_CUCSA</name>
<evidence type="ECO:0000313" key="2">
    <source>
        <dbReference type="Proteomes" id="UP000029981"/>
    </source>
</evidence>
<gene>
    <name evidence="1" type="ORF">Csa_3G682670</name>
</gene>
<reference evidence="1 2" key="2">
    <citation type="journal article" date="2009" name="PLoS ONE">
        <title>An integrated genetic and cytogenetic map of the cucumber genome.</title>
        <authorList>
            <person name="Ren Y."/>
            <person name="Zhang Z."/>
            <person name="Liu J."/>
            <person name="Staub J.E."/>
            <person name="Han Y."/>
            <person name="Cheng Z."/>
            <person name="Li X."/>
            <person name="Lu J."/>
            <person name="Miao H."/>
            <person name="Kang H."/>
            <person name="Xie B."/>
            <person name="Gu X."/>
            <person name="Wang X."/>
            <person name="Du Y."/>
            <person name="Jin W."/>
            <person name="Huang S."/>
        </authorList>
    </citation>
    <scope>NUCLEOTIDE SEQUENCE [LARGE SCALE GENOMIC DNA]</scope>
    <source>
        <strain evidence="2">cv. 9930</strain>
    </source>
</reference>
<accession>A0A0A0LES1</accession>
<reference evidence="1 2" key="1">
    <citation type="journal article" date="2009" name="Nat. Genet.">
        <title>The genome of the cucumber, Cucumis sativus L.</title>
        <authorList>
            <person name="Huang S."/>
            <person name="Li R."/>
            <person name="Zhang Z."/>
            <person name="Li L."/>
            <person name="Gu X."/>
            <person name="Fan W."/>
            <person name="Lucas W.J."/>
            <person name="Wang X."/>
            <person name="Xie B."/>
            <person name="Ni P."/>
            <person name="Ren Y."/>
            <person name="Zhu H."/>
            <person name="Li J."/>
            <person name="Lin K."/>
            <person name="Jin W."/>
            <person name="Fei Z."/>
            <person name="Li G."/>
            <person name="Staub J."/>
            <person name="Kilian A."/>
            <person name="van der Vossen E.A."/>
            <person name="Wu Y."/>
            <person name="Guo J."/>
            <person name="He J."/>
            <person name="Jia Z."/>
            <person name="Ren Y."/>
            <person name="Tian G."/>
            <person name="Lu Y."/>
            <person name="Ruan J."/>
            <person name="Qian W."/>
            <person name="Wang M."/>
            <person name="Huang Q."/>
            <person name="Li B."/>
            <person name="Xuan Z."/>
            <person name="Cao J."/>
            <person name="Asan"/>
            <person name="Wu Z."/>
            <person name="Zhang J."/>
            <person name="Cai Q."/>
            <person name="Bai Y."/>
            <person name="Zhao B."/>
            <person name="Han Y."/>
            <person name="Li Y."/>
            <person name="Li X."/>
            <person name="Wang S."/>
            <person name="Shi Q."/>
            <person name="Liu S."/>
            <person name="Cho W.K."/>
            <person name="Kim J.Y."/>
            <person name="Xu Y."/>
            <person name="Heller-Uszynska K."/>
            <person name="Miao H."/>
            <person name="Cheng Z."/>
            <person name="Zhang S."/>
            <person name="Wu J."/>
            <person name="Yang Y."/>
            <person name="Kang H."/>
            <person name="Li M."/>
            <person name="Liang H."/>
            <person name="Ren X."/>
            <person name="Shi Z."/>
            <person name="Wen M."/>
            <person name="Jian M."/>
            <person name="Yang H."/>
            <person name="Zhang G."/>
            <person name="Yang Z."/>
            <person name="Chen R."/>
            <person name="Liu S."/>
            <person name="Li J."/>
            <person name="Ma L."/>
            <person name="Liu H."/>
            <person name="Zhou Y."/>
            <person name="Zhao J."/>
            <person name="Fang X."/>
            <person name="Li G."/>
            <person name="Fang L."/>
            <person name="Li Y."/>
            <person name="Liu D."/>
            <person name="Zheng H."/>
            <person name="Zhang Y."/>
            <person name="Qin N."/>
            <person name="Li Z."/>
            <person name="Yang G."/>
            <person name="Yang S."/>
            <person name="Bolund L."/>
            <person name="Kristiansen K."/>
            <person name="Zheng H."/>
            <person name="Li S."/>
            <person name="Zhang X."/>
            <person name="Yang H."/>
            <person name="Wang J."/>
            <person name="Sun R."/>
            <person name="Zhang B."/>
            <person name="Jiang S."/>
            <person name="Wang J."/>
            <person name="Du Y."/>
            <person name="Li S."/>
        </authorList>
    </citation>
    <scope>NUCLEOTIDE SEQUENCE [LARGE SCALE GENOMIC DNA]</scope>
    <source>
        <strain evidence="2">cv. 9930</strain>
    </source>
</reference>
<sequence length="80" mass="8878">MATSTLVRSLLLCDLLPFSILALILPLPTSIGSSLYLPCFATQHLQMKGEGNQTKTTQCGERVRTPWQGDFRLVTAHFSR</sequence>
<evidence type="ECO:0000313" key="1">
    <source>
        <dbReference type="EMBL" id="KGN58556.1"/>
    </source>
</evidence>